<dbReference type="GO" id="GO:0009103">
    <property type="term" value="P:lipopolysaccharide biosynthetic process"/>
    <property type="evidence" value="ECO:0007669"/>
    <property type="project" value="TreeGrafter"/>
</dbReference>
<keyword evidence="4" id="KW-0808">Transferase</keyword>
<organism evidence="4 5">
    <name type="scientific">Pseudoduganella namucuonensis</name>
    <dbReference type="NCBI Taxonomy" id="1035707"/>
    <lineage>
        <taxon>Bacteria</taxon>
        <taxon>Pseudomonadati</taxon>
        <taxon>Pseudomonadota</taxon>
        <taxon>Betaproteobacteria</taxon>
        <taxon>Burkholderiales</taxon>
        <taxon>Oxalobacteraceae</taxon>
        <taxon>Telluria group</taxon>
        <taxon>Pseudoduganella</taxon>
    </lineage>
</organism>
<dbReference type="InterPro" id="IPR050879">
    <property type="entry name" value="Acyltransferase_3"/>
</dbReference>
<dbReference type="RefSeq" id="WP_093554238.1">
    <property type="nucleotide sequence ID" value="NZ_FPBO01000003.1"/>
</dbReference>
<dbReference type="Proteomes" id="UP000199391">
    <property type="component" value="Unassembled WGS sequence"/>
</dbReference>
<feature type="transmembrane region" description="Helical" evidence="1">
    <location>
        <begin position="351"/>
        <end position="371"/>
    </location>
</feature>
<dbReference type="AlphaFoldDB" id="A0A1I7GET1"/>
<dbReference type="GO" id="GO:0016747">
    <property type="term" value="F:acyltransferase activity, transferring groups other than amino-acyl groups"/>
    <property type="evidence" value="ECO:0007669"/>
    <property type="project" value="InterPro"/>
</dbReference>
<evidence type="ECO:0000313" key="4">
    <source>
        <dbReference type="EMBL" id="SFU46831.1"/>
    </source>
</evidence>
<feature type="transmembrane region" description="Helical" evidence="1">
    <location>
        <begin position="44"/>
        <end position="61"/>
    </location>
</feature>
<evidence type="ECO:0000259" key="2">
    <source>
        <dbReference type="Pfam" id="PF01757"/>
    </source>
</evidence>
<dbReference type="STRING" id="1035707.SAMN05216552_1003269"/>
<feature type="transmembrane region" description="Helical" evidence="1">
    <location>
        <begin position="231"/>
        <end position="247"/>
    </location>
</feature>
<gene>
    <name evidence="4" type="ORF">SAMN05216552_1003269</name>
</gene>
<dbReference type="Pfam" id="PF01757">
    <property type="entry name" value="Acyl_transf_3"/>
    <property type="match status" value="1"/>
</dbReference>
<reference evidence="5" key="1">
    <citation type="submission" date="2016-10" db="EMBL/GenBank/DDBJ databases">
        <authorList>
            <person name="Varghese N."/>
            <person name="Submissions S."/>
        </authorList>
    </citation>
    <scope>NUCLEOTIDE SEQUENCE [LARGE SCALE GENOMIC DNA]</scope>
    <source>
        <strain evidence="5">CGMCC 1.11014</strain>
    </source>
</reference>
<protein>
    <submittedName>
        <fullName evidence="4">Peptidoglycan/LPS O-acetylase OafA/YrhL, contains acyltransferase and SGNH-hydrolase domains</fullName>
    </submittedName>
</protein>
<proteinExistence type="predicted"/>
<dbReference type="GO" id="GO:0016787">
    <property type="term" value="F:hydrolase activity"/>
    <property type="evidence" value="ECO:0007669"/>
    <property type="project" value="UniProtKB-KW"/>
</dbReference>
<dbReference type="InterPro" id="IPR002656">
    <property type="entry name" value="Acyl_transf_3_dom"/>
</dbReference>
<feature type="domain" description="SGNH" evidence="3">
    <location>
        <begin position="398"/>
        <end position="660"/>
    </location>
</feature>
<dbReference type="GO" id="GO:0016020">
    <property type="term" value="C:membrane"/>
    <property type="evidence" value="ECO:0007669"/>
    <property type="project" value="TreeGrafter"/>
</dbReference>
<keyword evidence="1" id="KW-0472">Membrane</keyword>
<evidence type="ECO:0000313" key="5">
    <source>
        <dbReference type="Proteomes" id="UP000199391"/>
    </source>
</evidence>
<feature type="domain" description="Acyltransferase 3" evidence="2">
    <location>
        <begin position="13"/>
        <end position="324"/>
    </location>
</feature>
<evidence type="ECO:0000256" key="1">
    <source>
        <dbReference type="SAM" id="Phobius"/>
    </source>
</evidence>
<dbReference type="Pfam" id="PF19040">
    <property type="entry name" value="SGNH"/>
    <property type="match status" value="1"/>
</dbReference>
<keyword evidence="1" id="KW-1133">Transmembrane helix</keyword>
<keyword evidence="4" id="KW-0378">Hydrolase</keyword>
<feature type="transmembrane region" description="Helical" evidence="1">
    <location>
        <begin position="174"/>
        <end position="192"/>
    </location>
</feature>
<dbReference type="PANTHER" id="PTHR23028:SF53">
    <property type="entry name" value="ACYL_TRANSF_3 DOMAIN-CONTAINING PROTEIN"/>
    <property type="match status" value="1"/>
</dbReference>
<keyword evidence="4" id="KW-0012">Acyltransferase</keyword>
<dbReference type="PANTHER" id="PTHR23028">
    <property type="entry name" value="ACETYLTRANSFERASE"/>
    <property type="match status" value="1"/>
</dbReference>
<feature type="transmembrane region" description="Helical" evidence="1">
    <location>
        <begin position="253"/>
        <end position="271"/>
    </location>
</feature>
<dbReference type="InterPro" id="IPR043968">
    <property type="entry name" value="SGNH"/>
</dbReference>
<sequence length="669" mass="72913">MSTEMNRAEFRQDINGLRAWAVTAVMLYHFGVPGAAGGFVGVDVFFVISGFLMTGIVVAALEGDRFSAPAFYWARAKRILPALMALCATLLCLGWLLLLPLDYKTLSAHALYSLAFLSNVAYLREAGYFDLASHDKWLLHTWSLSVEWQFYLALPLLLWAVWRLRPGRAALGRVLALALAVSLAVSVFATAANPSAAFFLLSTRAWEMLAGGLVFLWGGRVAGLGAGRRRALAWTGLGLIVLSVCWLDHSVPWPGALALLPVGAAAMVLLANSDLPATAHPLAQWLGSRSYSLYLWHWPVYVGLAYGGLEDDGAALAAGLALTLLLGDRSYHWLENPARKALGRSGAPRGVALVVAGVALVTVPGGALWLLDGVPQRFAEPVRKAANEANNFNPRRKECHQSKGATSPSCVHGGPERRVVLLGDSHAAALVSGLAGARPDPRAGVLQWTYDACVYLPGMRKLNPHQFNKQADCAGFNQWVTAQLRTVPPQVPVVLIGRYARYAFGALEERRAPRPEVYFGTGTGPGPAARRGQPAGAAFLREFGAQVTRAACELAATRPVYMVRPIPEMPVNVPQYVSRRMAWGLASELSVPIEQYRERNGWLWAAQDAARAQCGVRILDPLPYLCRDGRCFASRDRRPLYYDHGHLSEYGNAVLRPMFAEIYRQRAQP</sequence>
<dbReference type="EMBL" id="FPBO01000003">
    <property type="protein sequence ID" value="SFU46831.1"/>
    <property type="molecule type" value="Genomic_DNA"/>
</dbReference>
<feature type="transmembrane region" description="Helical" evidence="1">
    <location>
        <begin position="198"/>
        <end position="219"/>
    </location>
</feature>
<keyword evidence="1" id="KW-0812">Transmembrane</keyword>
<name>A0A1I7GET1_9BURK</name>
<dbReference type="OrthoDB" id="9814807at2"/>
<feature type="transmembrane region" description="Helical" evidence="1">
    <location>
        <begin position="82"/>
        <end position="101"/>
    </location>
</feature>
<feature type="transmembrane region" description="Helical" evidence="1">
    <location>
        <begin position="137"/>
        <end position="162"/>
    </location>
</feature>
<accession>A0A1I7GET1</accession>
<evidence type="ECO:0000259" key="3">
    <source>
        <dbReference type="Pfam" id="PF19040"/>
    </source>
</evidence>
<keyword evidence="5" id="KW-1185">Reference proteome</keyword>